<evidence type="ECO:0000256" key="4">
    <source>
        <dbReference type="ARBA" id="ARBA00022840"/>
    </source>
</evidence>
<comment type="similarity">
    <text evidence="1">Belongs to the ABC transporter superfamily.</text>
</comment>
<evidence type="ECO:0000313" key="7">
    <source>
        <dbReference type="Proteomes" id="UP000243297"/>
    </source>
</evidence>
<dbReference type="PANTHER" id="PTHR46743:SF2">
    <property type="entry name" value="TEICHOIC ACIDS EXPORT ATP-BINDING PROTEIN TAGH"/>
    <property type="match status" value="1"/>
</dbReference>
<keyword evidence="3" id="KW-0547">Nucleotide-binding</keyword>
<dbReference type="STRING" id="118967.SAMN02745191_1800"/>
<dbReference type="GO" id="GO:0016887">
    <property type="term" value="F:ATP hydrolysis activity"/>
    <property type="evidence" value="ECO:0007669"/>
    <property type="project" value="InterPro"/>
</dbReference>
<dbReference type="InterPro" id="IPR003593">
    <property type="entry name" value="AAA+_ATPase"/>
</dbReference>
<dbReference type="EMBL" id="FUWY01000005">
    <property type="protein sequence ID" value="SJZ84431.1"/>
    <property type="molecule type" value="Genomic_DNA"/>
</dbReference>
<evidence type="ECO:0000256" key="2">
    <source>
        <dbReference type="ARBA" id="ARBA00022448"/>
    </source>
</evidence>
<keyword evidence="7" id="KW-1185">Reference proteome</keyword>
<dbReference type="SUPFAM" id="SSF52540">
    <property type="entry name" value="P-loop containing nucleoside triphosphate hydrolases"/>
    <property type="match status" value="1"/>
</dbReference>
<dbReference type="InterPro" id="IPR003439">
    <property type="entry name" value="ABC_transporter-like_ATP-bd"/>
</dbReference>
<dbReference type="OrthoDB" id="9785229at2"/>
<evidence type="ECO:0000259" key="5">
    <source>
        <dbReference type="PROSITE" id="PS50893"/>
    </source>
</evidence>
<dbReference type="Proteomes" id="UP000243297">
    <property type="component" value="Unassembled WGS sequence"/>
</dbReference>
<organism evidence="6 7">
    <name type="scientific">Anaerorhabdus furcosa</name>
    <dbReference type="NCBI Taxonomy" id="118967"/>
    <lineage>
        <taxon>Bacteria</taxon>
        <taxon>Bacillati</taxon>
        <taxon>Bacillota</taxon>
        <taxon>Erysipelotrichia</taxon>
        <taxon>Erysipelotrichales</taxon>
        <taxon>Erysipelotrichaceae</taxon>
        <taxon>Anaerorhabdus</taxon>
    </lineage>
</organism>
<gene>
    <name evidence="6" type="ORF">SAMN02745191_1800</name>
</gene>
<dbReference type="Gene3D" id="3.40.50.300">
    <property type="entry name" value="P-loop containing nucleotide triphosphate hydrolases"/>
    <property type="match status" value="1"/>
</dbReference>
<dbReference type="GO" id="GO:0140359">
    <property type="term" value="F:ABC-type transporter activity"/>
    <property type="evidence" value="ECO:0007669"/>
    <property type="project" value="InterPro"/>
</dbReference>
<accession>A0A1T4NYZ5</accession>
<keyword evidence="4 6" id="KW-0067">ATP-binding</keyword>
<dbReference type="RefSeq" id="WP_078712206.1">
    <property type="nucleotide sequence ID" value="NZ_FUWY01000005.1"/>
</dbReference>
<proteinExistence type="inferred from homology"/>
<dbReference type="SMART" id="SM00382">
    <property type="entry name" value="AAA"/>
    <property type="match status" value="1"/>
</dbReference>
<dbReference type="InterPro" id="IPR050683">
    <property type="entry name" value="Bact_Polysacc_Export_ATP-bd"/>
</dbReference>
<evidence type="ECO:0000256" key="3">
    <source>
        <dbReference type="ARBA" id="ARBA00022741"/>
    </source>
</evidence>
<dbReference type="AlphaFoldDB" id="A0A1T4NYZ5"/>
<dbReference type="InterPro" id="IPR027417">
    <property type="entry name" value="P-loop_NTPase"/>
</dbReference>
<protein>
    <submittedName>
        <fullName evidence="6">ABC-2 type transport system ATP-binding protein</fullName>
    </submittedName>
</protein>
<sequence>MKNITVIKIENLFKSFVNYYDKPMMLKERILRMKKGEKKVVEILKNISLEISKGEITAIIGSNGSGKSTLLKILTNIIYPTSGTIDIQGKVAGILELGAGFHPDFTGRENIYINASIWGLSKKDIDSILNEIIDFSELKDYIDAPVRVYSSGMYIRLAFAIAINVKADILLIDEVFAVGDANFQKKCLTKLRELKNKGVTIILVTHDSGIVKEFCSRAIWISDGSIKLDGNAVDVSMKYDESVKFSS</sequence>
<dbReference type="PROSITE" id="PS50893">
    <property type="entry name" value="ABC_TRANSPORTER_2"/>
    <property type="match status" value="1"/>
</dbReference>
<name>A0A1T4NYZ5_9FIRM</name>
<dbReference type="GO" id="GO:0016020">
    <property type="term" value="C:membrane"/>
    <property type="evidence" value="ECO:0007669"/>
    <property type="project" value="InterPro"/>
</dbReference>
<evidence type="ECO:0000313" key="6">
    <source>
        <dbReference type="EMBL" id="SJZ84431.1"/>
    </source>
</evidence>
<dbReference type="PANTHER" id="PTHR46743">
    <property type="entry name" value="TEICHOIC ACIDS EXPORT ATP-BINDING PROTEIN TAGH"/>
    <property type="match status" value="1"/>
</dbReference>
<evidence type="ECO:0000256" key="1">
    <source>
        <dbReference type="ARBA" id="ARBA00005417"/>
    </source>
</evidence>
<feature type="domain" description="ABC transporter" evidence="5">
    <location>
        <begin position="7"/>
        <end position="246"/>
    </location>
</feature>
<dbReference type="CDD" id="cd03220">
    <property type="entry name" value="ABC_KpsT_Wzt"/>
    <property type="match status" value="1"/>
</dbReference>
<keyword evidence="2" id="KW-0813">Transport</keyword>
<dbReference type="Pfam" id="PF00005">
    <property type="entry name" value="ABC_tran"/>
    <property type="match status" value="1"/>
</dbReference>
<dbReference type="InterPro" id="IPR015860">
    <property type="entry name" value="ABC_transpr_TagH-like"/>
</dbReference>
<dbReference type="GO" id="GO:0005524">
    <property type="term" value="F:ATP binding"/>
    <property type="evidence" value="ECO:0007669"/>
    <property type="project" value="UniProtKB-KW"/>
</dbReference>
<reference evidence="7" key="1">
    <citation type="submission" date="2017-02" db="EMBL/GenBank/DDBJ databases">
        <authorList>
            <person name="Varghese N."/>
            <person name="Submissions S."/>
        </authorList>
    </citation>
    <scope>NUCLEOTIDE SEQUENCE [LARGE SCALE GENOMIC DNA]</scope>
    <source>
        <strain evidence="7">ATCC 25662</strain>
    </source>
</reference>